<evidence type="ECO:0000256" key="1">
    <source>
        <dbReference type="ARBA" id="ARBA00002388"/>
    </source>
</evidence>
<comment type="catalytic activity">
    <reaction evidence="5">
        <text>[protein]-peptidylproline (omega=180) = [protein]-peptidylproline (omega=0)</text>
        <dbReference type="Rhea" id="RHEA:16237"/>
        <dbReference type="Rhea" id="RHEA-COMP:10747"/>
        <dbReference type="Rhea" id="RHEA-COMP:10748"/>
        <dbReference type="ChEBI" id="CHEBI:83833"/>
        <dbReference type="ChEBI" id="CHEBI:83834"/>
        <dbReference type="EC" id="5.2.1.8"/>
    </reaction>
</comment>
<dbReference type="GO" id="GO:0006457">
    <property type="term" value="P:protein folding"/>
    <property type="evidence" value="ECO:0007669"/>
    <property type="project" value="InterPro"/>
</dbReference>
<dbReference type="InterPro" id="IPR029000">
    <property type="entry name" value="Cyclophilin-like_dom_sf"/>
</dbReference>
<comment type="caution">
    <text evidence="7">The sequence shown here is derived from an EMBL/GenBank/DDBJ whole genome shotgun (WGS) entry which is preliminary data.</text>
</comment>
<reference evidence="7" key="1">
    <citation type="journal article" date="2020" name="mSystems">
        <title>Genome- and Community-Level Interaction Insights into Carbon Utilization and Element Cycling Functions of Hydrothermarchaeota in Hydrothermal Sediment.</title>
        <authorList>
            <person name="Zhou Z."/>
            <person name="Liu Y."/>
            <person name="Xu W."/>
            <person name="Pan J."/>
            <person name="Luo Z.H."/>
            <person name="Li M."/>
        </authorList>
    </citation>
    <scope>NUCLEOTIDE SEQUENCE [LARGE SCALE GENOMIC DNA]</scope>
    <source>
        <strain evidence="7">HyVt-102</strain>
    </source>
</reference>
<comment type="similarity">
    <text evidence="2 5">Belongs to the cyclophilin-type PPIase family.</text>
</comment>
<keyword evidence="3 5" id="KW-0697">Rotamase</keyword>
<dbReference type="PANTHER" id="PTHR45625">
    <property type="entry name" value="PEPTIDYL-PROLYL CIS-TRANS ISOMERASE-RELATED"/>
    <property type="match status" value="1"/>
</dbReference>
<evidence type="ECO:0000256" key="5">
    <source>
        <dbReference type="RuleBase" id="RU363019"/>
    </source>
</evidence>
<dbReference type="Proteomes" id="UP000885847">
    <property type="component" value="Unassembled WGS sequence"/>
</dbReference>
<dbReference type="CDD" id="cd00317">
    <property type="entry name" value="cyclophilin"/>
    <property type="match status" value="1"/>
</dbReference>
<dbReference type="Pfam" id="PF00160">
    <property type="entry name" value="Pro_isomerase"/>
    <property type="match status" value="1"/>
</dbReference>
<gene>
    <name evidence="7" type="ORF">ENF18_00925</name>
</gene>
<dbReference type="InterPro" id="IPR020892">
    <property type="entry name" value="Cyclophilin-type_PPIase_CS"/>
</dbReference>
<comment type="function">
    <text evidence="1 5">PPIases accelerate the folding of proteins. It catalyzes the cis-trans isomerization of proline imidic peptide bonds in oligopeptides.</text>
</comment>
<sequence length="158" mass="17321">MVIETDFGTIKIALFKNDAPKNVANVMKLAKEGFYNGTTFHRVVKNFVIQGGDPLSKDTIPENDGTGGPGYYVVDELSQKLKFLEGTVGMANAGPNTNGSQFFICCNPVPHLDGKYTVIGQVIEGMDVVHKIENVKTGARDRPIENVVMKKVYIIENK</sequence>
<evidence type="ECO:0000256" key="4">
    <source>
        <dbReference type="ARBA" id="ARBA00023235"/>
    </source>
</evidence>
<evidence type="ECO:0000256" key="3">
    <source>
        <dbReference type="ARBA" id="ARBA00023110"/>
    </source>
</evidence>
<dbReference type="InterPro" id="IPR024936">
    <property type="entry name" value="Cyclophilin-type_PPIase"/>
</dbReference>
<protein>
    <recommendedName>
        <fullName evidence="5">Peptidyl-prolyl cis-trans isomerase</fullName>
        <shortName evidence="5">PPIase</shortName>
        <ecNumber evidence="5">5.2.1.8</ecNumber>
    </recommendedName>
</protein>
<keyword evidence="4 5" id="KW-0413">Isomerase</keyword>
<dbReference type="SUPFAM" id="SSF50891">
    <property type="entry name" value="Cyclophilin-like"/>
    <property type="match status" value="1"/>
</dbReference>
<dbReference type="PRINTS" id="PR00153">
    <property type="entry name" value="CSAPPISMRASE"/>
</dbReference>
<dbReference type="PROSITE" id="PS00170">
    <property type="entry name" value="CSA_PPIASE_1"/>
    <property type="match status" value="1"/>
</dbReference>
<evidence type="ECO:0000313" key="7">
    <source>
        <dbReference type="EMBL" id="HDI82337.1"/>
    </source>
</evidence>
<accession>A0A7C0V9Y8</accession>
<dbReference type="InterPro" id="IPR044666">
    <property type="entry name" value="Cyclophilin_A-like"/>
</dbReference>
<feature type="domain" description="PPIase cyclophilin-type" evidence="6">
    <location>
        <begin position="1"/>
        <end position="154"/>
    </location>
</feature>
<dbReference type="PANTHER" id="PTHR45625:SF4">
    <property type="entry name" value="PEPTIDYLPROLYL ISOMERASE DOMAIN AND WD REPEAT-CONTAINING PROTEIN 1"/>
    <property type="match status" value="1"/>
</dbReference>
<dbReference type="GO" id="GO:0003755">
    <property type="term" value="F:peptidyl-prolyl cis-trans isomerase activity"/>
    <property type="evidence" value="ECO:0007669"/>
    <property type="project" value="UniProtKB-UniRule"/>
</dbReference>
<name>A0A7C0V9Y8_UNCW3</name>
<dbReference type="PROSITE" id="PS50072">
    <property type="entry name" value="CSA_PPIASE_2"/>
    <property type="match status" value="1"/>
</dbReference>
<proteinExistence type="inferred from homology"/>
<evidence type="ECO:0000256" key="2">
    <source>
        <dbReference type="ARBA" id="ARBA00007365"/>
    </source>
</evidence>
<dbReference type="PIRSF" id="PIRSF001467">
    <property type="entry name" value="Peptidylpro_ismrse"/>
    <property type="match status" value="1"/>
</dbReference>
<evidence type="ECO:0000259" key="6">
    <source>
        <dbReference type="PROSITE" id="PS50072"/>
    </source>
</evidence>
<dbReference type="AlphaFoldDB" id="A0A7C0V9Y8"/>
<dbReference type="InterPro" id="IPR002130">
    <property type="entry name" value="Cyclophilin-type_PPIase_dom"/>
</dbReference>
<dbReference type="EC" id="5.2.1.8" evidence="5"/>
<dbReference type="EMBL" id="DQWE01000041">
    <property type="protein sequence ID" value="HDI82337.1"/>
    <property type="molecule type" value="Genomic_DNA"/>
</dbReference>
<organism evidence="7">
    <name type="scientific">candidate division WOR-3 bacterium</name>
    <dbReference type="NCBI Taxonomy" id="2052148"/>
    <lineage>
        <taxon>Bacteria</taxon>
        <taxon>Bacteria division WOR-3</taxon>
    </lineage>
</organism>
<dbReference type="Gene3D" id="2.40.100.10">
    <property type="entry name" value="Cyclophilin-like"/>
    <property type="match status" value="1"/>
</dbReference>